<name>A0A1I2NYD4_9BACT</name>
<keyword evidence="1" id="KW-0472">Membrane</keyword>
<dbReference type="InterPro" id="IPR006076">
    <property type="entry name" value="FAD-dep_OxRdtase"/>
</dbReference>
<dbReference type="OrthoDB" id="1491488at2"/>
<dbReference type="Proteomes" id="UP000199642">
    <property type="component" value="Unassembled WGS sequence"/>
</dbReference>
<dbReference type="InterPro" id="IPR036188">
    <property type="entry name" value="FAD/NAD-bd_sf"/>
</dbReference>
<dbReference type="SUPFAM" id="SSF51905">
    <property type="entry name" value="FAD/NAD(P)-binding domain"/>
    <property type="match status" value="1"/>
</dbReference>
<keyword evidence="1" id="KW-1133">Transmembrane helix</keyword>
<keyword evidence="1" id="KW-0812">Transmembrane</keyword>
<protein>
    <submittedName>
        <fullName evidence="3">Glycine/D-amino acid oxidase</fullName>
    </submittedName>
</protein>
<sequence>MFSYWEKKNFLKYDLVVVGAGFVGLSTAIHFSRKRPKSKVLILERGVFPSGASTKNAGFACFGSLTELLDDFWQMTPDEVLALVQRRHQGLQKIRKEFGDKSIAYRPSKGFELLEESQISALDRMDEINQFLKPIFKKPVFTSLKKKKNFGFSDQIKAIVQNDFEGELDPAKYIQALWSEAGKRGIKILTGTEVESVDHTSGIVLAKNHLASDLIEFEANQVAICINAFSKNLLPDLDLEPGRGLVMTSKELDSSIPWKGTFHMDKGYVYFRKVGNRLLLGGARNIDVEVEKTLENHVNPTIKAHLTHLAEDIIFPGKKIVWELEWTGVMAFGSKKTPIIQRIGPKSVIGVRLGGMGVAIGWQVGKELSVLLRNGN</sequence>
<dbReference type="Pfam" id="PF01266">
    <property type="entry name" value="DAO"/>
    <property type="match status" value="1"/>
</dbReference>
<dbReference type="AlphaFoldDB" id="A0A1I2NYD4"/>
<dbReference type="PANTHER" id="PTHR13847">
    <property type="entry name" value="SARCOSINE DEHYDROGENASE-RELATED"/>
    <property type="match status" value="1"/>
</dbReference>
<proteinExistence type="predicted"/>
<organism evidence="3 4">
    <name type="scientific">Algoriphagus hitonicola</name>
    <dbReference type="NCBI Taxonomy" id="435880"/>
    <lineage>
        <taxon>Bacteria</taxon>
        <taxon>Pseudomonadati</taxon>
        <taxon>Bacteroidota</taxon>
        <taxon>Cytophagia</taxon>
        <taxon>Cytophagales</taxon>
        <taxon>Cyclobacteriaceae</taxon>
        <taxon>Algoriphagus</taxon>
    </lineage>
</organism>
<accession>A0A1I2NYD4</accession>
<evidence type="ECO:0000313" key="3">
    <source>
        <dbReference type="EMBL" id="SFG08902.1"/>
    </source>
</evidence>
<evidence type="ECO:0000259" key="2">
    <source>
        <dbReference type="Pfam" id="PF01266"/>
    </source>
</evidence>
<dbReference type="GO" id="GO:0005737">
    <property type="term" value="C:cytoplasm"/>
    <property type="evidence" value="ECO:0007669"/>
    <property type="project" value="TreeGrafter"/>
</dbReference>
<evidence type="ECO:0000313" key="4">
    <source>
        <dbReference type="Proteomes" id="UP000199642"/>
    </source>
</evidence>
<dbReference type="STRING" id="435880.SAMN04487988_101369"/>
<keyword evidence="4" id="KW-1185">Reference proteome</keyword>
<feature type="transmembrane region" description="Helical" evidence="1">
    <location>
        <begin position="12"/>
        <end position="31"/>
    </location>
</feature>
<evidence type="ECO:0000256" key="1">
    <source>
        <dbReference type="SAM" id="Phobius"/>
    </source>
</evidence>
<feature type="domain" description="FAD dependent oxidoreductase" evidence="2">
    <location>
        <begin position="14"/>
        <end position="369"/>
    </location>
</feature>
<gene>
    <name evidence="3" type="ORF">SAMN04487988_101369</name>
</gene>
<reference evidence="4" key="1">
    <citation type="submission" date="2016-10" db="EMBL/GenBank/DDBJ databases">
        <authorList>
            <person name="Varghese N."/>
            <person name="Submissions S."/>
        </authorList>
    </citation>
    <scope>NUCLEOTIDE SEQUENCE [LARGE SCALE GENOMIC DNA]</scope>
    <source>
        <strain evidence="4">DSM 19315</strain>
    </source>
</reference>
<dbReference type="PANTHER" id="PTHR13847:SF281">
    <property type="entry name" value="FAD DEPENDENT OXIDOREDUCTASE DOMAIN-CONTAINING PROTEIN"/>
    <property type="match status" value="1"/>
</dbReference>
<dbReference type="RefSeq" id="WP_092788534.1">
    <property type="nucleotide sequence ID" value="NZ_FOPC01000001.1"/>
</dbReference>
<dbReference type="EMBL" id="FOPC01000001">
    <property type="protein sequence ID" value="SFG08902.1"/>
    <property type="molecule type" value="Genomic_DNA"/>
</dbReference>
<dbReference type="Gene3D" id="3.50.50.60">
    <property type="entry name" value="FAD/NAD(P)-binding domain"/>
    <property type="match status" value="1"/>
</dbReference>
<dbReference type="Gene3D" id="3.30.9.10">
    <property type="entry name" value="D-Amino Acid Oxidase, subunit A, domain 2"/>
    <property type="match status" value="1"/>
</dbReference>